<evidence type="ECO:0000256" key="9">
    <source>
        <dbReference type="SAM" id="SignalP"/>
    </source>
</evidence>
<comment type="similarity">
    <text evidence="1 7">Belongs to the peptidase A1 family.</text>
</comment>
<dbReference type="HOGENOM" id="CLU_013253_9_1_1"/>
<evidence type="ECO:0000313" key="11">
    <source>
        <dbReference type="EMBL" id="CCH41783.1"/>
    </source>
</evidence>
<sequence>MKLLLKITTLILLLSEYVKGGHLELSLTKRGEKEGTIDVDLNNRESFVGIDAEIGYPPQSVELLLDTGSSTSWVMDSKNPYCVDEEVWGYLVNGSQAQLEYHFPNGLLDIKAPMGSQSKACFKHGTLDLAYSGGFEESKDPFEIKYVDNSTVKGFWTKGSFKVGDNYNLTDFDFGIGHNASSAMGILGLGIPEFEVIDGDVHYVRNNFPMKLNEDGLIGKQLFSLWLNERETKGGKILFGAIDHAKYKAPLYTMKMINTIKKGHPIQRFEILLTDLILEDEQGDKASIFGESETYKGKYTGALVDTGSTMNYLPQELFDIFISHIEHLRIKSSDQYAVKCSLQDEDDQVTFKFASKLFNIPLRNFLGPLPSSYKTLDIDEEYCLLKFMPQTSNYTVLGDSFIRSVYTVFDLDTMQISMAPAIYTDKSEIQEITYENPLISEMDGEIPKELQLHFYNPVKDFVQNTKNGYYKSLSKSSILKVNKNILFYIAVSMFFNLIFMIFL</sequence>
<feature type="domain" description="Peptidase A1" evidence="10">
    <location>
        <begin position="48"/>
        <end position="419"/>
    </location>
</feature>
<comment type="caution">
    <text evidence="11">The sequence shown here is derived from an EMBL/GenBank/DDBJ whole genome shotgun (WGS) entry which is preliminary data.</text>
</comment>
<keyword evidence="3 9" id="KW-0732">Signal</keyword>
<dbReference type="GO" id="GO:0071944">
    <property type="term" value="C:cell periphery"/>
    <property type="evidence" value="ECO:0007669"/>
    <property type="project" value="UniProtKB-ARBA"/>
</dbReference>
<dbReference type="InParanoid" id="K0KL17"/>
<dbReference type="InterPro" id="IPR033876">
    <property type="entry name" value="SAP-like"/>
</dbReference>
<keyword evidence="8" id="KW-0472">Membrane</keyword>
<gene>
    <name evidence="11" type="ORF">BN7_1322</name>
</gene>
<dbReference type="CDD" id="cd05474">
    <property type="entry name" value="SAP_like"/>
    <property type="match status" value="1"/>
</dbReference>
<protein>
    <submittedName>
        <fullName evidence="11">Cathepsin E</fullName>
        <ecNumber evidence="11">3.4.23.34</ecNumber>
    </submittedName>
</protein>
<keyword evidence="8" id="KW-1133">Transmembrane helix</keyword>
<evidence type="ECO:0000256" key="6">
    <source>
        <dbReference type="PIRSR" id="PIRSR601461-1"/>
    </source>
</evidence>
<keyword evidence="12" id="KW-1185">Reference proteome</keyword>
<evidence type="ECO:0000256" key="1">
    <source>
        <dbReference type="ARBA" id="ARBA00007447"/>
    </source>
</evidence>
<feature type="active site" evidence="6">
    <location>
        <position position="66"/>
    </location>
</feature>
<feature type="signal peptide" evidence="9">
    <location>
        <begin position="1"/>
        <end position="20"/>
    </location>
</feature>
<evidence type="ECO:0000256" key="3">
    <source>
        <dbReference type="ARBA" id="ARBA00022729"/>
    </source>
</evidence>
<dbReference type="InterPro" id="IPR001969">
    <property type="entry name" value="Aspartic_peptidase_AS"/>
</dbReference>
<organism evidence="11 12">
    <name type="scientific">Wickerhamomyces ciferrii (strain ATCC 14091 / BCRC 22168 / CBS 111 / JCM 3599 / NBRC 0793 / NRRL Y-1031 F-60-10)</name>
    <name type="common">Yeast</name>
    <name type="synonym">Pichia ciferrii</name>
    <dbReference type="NCBI Taxonomy" id="1206466"/>
    <lineage>
        <taxon>Eukaryota</taxon>
        <taxon>Fungi</taxon>
        <taxon>Dikarya</taxon>
        <taxon>Ascomycota</taxon>
        <taxon>Saccharomycotina</taxon>
        <taxon>Saccharomycetes</taxon>
        <taxon>Phaffomycetales</taxon>
        <taxon>Wickerhamomycetaceae</taxon>
        <taxon>Wickerhamomyces</taxon>
    </lineage>
</organism>
<dbReference type="eggNOG" id="KOG1339">
    <property type="taxonomic scope" value="Eukaryota"/>
</dbReference>
<dbReference type="Proteomes" id="UP000009328">
    <property type="component" value="Unassembled WGS sequence"/>
</dbReference>
<dbReference type="GO" id="GO:0004190">
    <property type="term" value="F:aspartic-type endopeptidase activity"/>
    <property type="evidence" value="ECO:0007669"/>
    <property type="project" value="UniProtKB-KW"/>
</dbReference>
<dbReference type="PROSITE" id="PS00141">
    <property type="entry name" value="ASP_PROTEASE"/>
    <property type="match status" value="2"/>
</dbReference>
<dbReference type="Gene3D" id="2.40.70.10">
    <property type="entry name" value="Acid Proteases"/>
    <property type="match status" value="2"/>
</dbReference>
<dbReference type="PANTHER" id="PTHR47966">
    <property type="entry name" value="BETA-SITE APP-CLEAVING ENZYME, ISOFORM A-RELATED"/>
    <property type="match status" value="1"/>
</dbReference>
<evidence type="ECO:0000256" key="2">
    <source>
        <dbReference type="ARBA" id="ARBA00022670"/>
    </source>
</evidence>
<keyword evidence="4 7" id="KW-0064">Aspartyl protease</keyword>
<evidence type="ECO:0000259" key="10">
    <source>
        <dbReference type="PROSITE" id="PS51767"/>
    </source>
</evidence>
<dbReference type="InterPro" id="IPR033121">
    <property type="entry name" value="PEPTIDASE_A1"/>
</dbReference>
<evidence type="ECO:0000256" key="4">
    <source>
        <dbReference type="ARBA" id="ARBA00022750"/>
    </source>
</evidence>
<dbReference type="AlphaFoldDB" id="K0KL17"/>
<dbReference type="InterPro" id="IPR021109">
    <property type="entry name" value="Peptidase_aspartic_dom_sf"/>
</dbReference>
<name>K0KL17_WICCF</name>
<keyword evidence="5 7" id="KW-0378">Hydrolase</keyword>
<feature type="active site" evidence="6">
    <location>
        <position position="305"/>
    </location>
</feature>
<reference evidence="11 12" key="1">
    <citation type="journal article" date="2012" name="Eukaryot. Cell">
        <title>Draft genome sequence of Wickerhamomyces ciferrii NRRL Y-1031 F-60-10.</title>
        <authorList>
            <person name="Schneider J."/>
            <person name="Andrea H."/>
            <person name="Blom J."/>
            <person name="Jaenicke S."/>
            <person name="Ruckert C."/>
            <person name="Schorsch C."/>
            <person name="Szczepanowski R."/>
            <person name="Farwick M."/>
            <person name="Goesmann A."/>
            <person name="Puhler A."/>
            <person name="Schaffer S."/>
            <person name="Tauch A."/>
            <person name="Kohler T."/>
            <person name="Brinkrolf K."/>
        </authorList>
    </citation>
    <scope>NUCLEOTIDE SEQUENCE [LARGE SCALE GENOMIC DNA]</scope>
    <source>
        <strain evidence="12">ATCC 14091 / BCRC 22168 / CBS 111 / JCM 3599 / NBRC 0793 / NRRL Y-1031 F-60-10</strain>
    </source>
</reference>
<keyword evidence="2 7" id="KW-0645">Protease</keyword>
<dbReference type="STRING" id="1206466.K0KL17"/>
<dbReference type="InterPro" id="IPR001461">
    <property type="entry name" value="Aspartic_peptidase_A1"/>
</dbReference>
<dbReference type="GO" id="GO:0006508">
    <property type="term" value="P:proteolysis"/>
    <property type="evidence" value="ECO:0007669"/>
    <property type="project" value="UniProtKB-KW"/>
</dbReference>
<accession>K0KL17</accession>
<evidence type="ECO:0000313" key="12">
    <source>
        <dbReference type="Proteomes" id="UP000009328"/>
    </source>
</evidence>
<dbReference type="PANTHER" id="PTHR47966:SF65">
    <property type="entry name" value="ASPARTIC-TYPE ENDOPEPTIDASE"/>
    <property type="match status" value="1"/>
</dbReference>
<evidence type="ECO:0000256" key="5">
    <source>
        <dbReference type="ARBA" id="ARBA00022801"/>
    </source>
</evidence>
<dbReference type="EC" id="3.4.23.34" evidence="11"/>
<evidence type="ECO:0000256" key="7">
    <source>
        <dbReference type="RuleBase" id="RU000454"/>
    </source>
</evidence>
<proteinExistence type="inferred from homology"/>
<dbReference type="EMBL" id="CAIF01000029">
    <property type="protein sequence ID" value="CCH41783.1"/>
    <property type="molecule type" value="Genomic_DNA"/>
</dbReference>
<feature type="transmembrane region" description="Helical" evidence="8">
    <location>
        <begin position="485"/>
        <end position="502"/>
    </location>
</feature>
<dbReference type="PROSITE" id="PS51767">
    <property type="entry name" value="PEPTIDASE_A1"/>
    <property type="match status" value="1"/>
</dbReference>
<dbReference type="SUPFAM" id="SSF50630">
    <property type="entry name" value="Acid proteases"/>
    <property type="match status" value="1"/>
</dbReference>
<evidence type="ECO:0000256" key="8">
    <source>
        <dbReference type="SAM" id="Phobius"/>
    </source>
</evidence>
<keyword evidence="8" id="KW-0812">Transmembrane</keyword>
<feature type="chain" id="PRO_5003834870" evidence="9">
    <location>
        <begin position="21"/>
        <end position="503"/>
    </location>
</feature>
<dbReference type="PRINTS" id="PR00792">
    <property type="entry name" value="PEPSIN"/>
</dbReference>
<dbReference type="Pfam" id="PF00026">
    <property type="entry name" value="Asp"/>
    <property type="match status" value="1"/>
</dbReference>